<evidence type="ECO:0000256" key="3">
    <source>
        <dbReference type="ARBA" id="ARBA00023125"/>
    </source>
</evidence>
<evidence type="ECO:0000256" key="4">
    <source>
        <dbReference type="ARBA" id="ARBA00023163"/>
    </source>
</evidence>
<proteinExistence type="inferred from homology"/>
<dbReference type="InterPro" id="IPR038722">
    <property type="entry name" value="Ner_HTH_dom"/>
</dbReference>
<dbReference type="Pfam" id="PF13693">
    <property type="entry name" value="HTH_35"/>
    <property type="match status" value="1"/>
</dbReference>
<keyword evidence="8" id="KW-1185">Reference proteome</keyword>
<evidence type="ECO:0000256" key="5">
    <source>
        <dbReference type="SAM" id="MobiDB-lite"/>
    </source>
</evidence>
<keyword evidence="4" id="KW-0804">Transcription</keyword>
<comment type="similarity">
    <text evidence="1">Belongs to the ner transcriptional regulatory family.</text>
</comment>
<dbReference type="EMBL" id="CP067977">
    <property type="protein sequence ID" value="QQQ19710.1"/>
    <property type="molecule type" value="Genomic_DNA"/>
</dbReference>
<gene>
    <name evidence="7" type="ORF">JIP62_06375</name>
</gene>
<dbReference type="Proteomes" id="UP000595448">
    <property type="component" value="Chromosome"/>
</dbReference>
<evidence type="ECO:0000259" key="6">
    <source>
        <dbReference type="Pfam" id="PF13693"/>
    </source>
</evidence>
<keyword evidence="2" id="KW-0805">Transcription regulation</keyword>
<feature type="domain" description="Ner winged helix-turn-helix DNA-binding" evidence="6">
    <location>
        <begin position="6"/>
        <end position="74"/>
    </location>
</feature>
<dbReference type="InterPro" id="IPR010982">
    <property type="entry name" value="Lambda_DNA-bd_dom_sf"/>
</dbReference>
<reference evidence="7 8" key="1">
    <citation type="submission" date="2021-01" db="EMBL/GenBank/DDBJ databases">
        <title>Brevundimonas vitis sp. nov., an bacterium isolated from grape (Vitis vinifera).</title>
        <authorList>
            <person name="Jiang L."/>
            <person name="Lee J."/>
        </authorList>
    </citation>
    <scope>NUCLEOTIDE SEQUENCE [LARGE SCALE GENOMIC DNA]</scope>
    <source>
        <strain evidence="7 8">GRTSA-9</strain>
    </source>
</reference>
<evidence type="ECO:0000256" key="1">
    <source>
        <dbReference type="ARBA" id="ARBA00006157"/>
    </source>
</evidence>
<keyword evidence="3" id="KW-0238">DNA-binding</keyword>
<organism evidence="7 8">
    <name type="scientific">Brevundimonas vitisensis</name>
    <dbReference type="NCBI Taxonomy" id="2800818"/>
    <lineage>
        <taxon>Bacteria</taxon>
        <taxon>Pseudomonadati</taxon>
        <taxon>Pseudomonadota</taxon>
        <taxon>Alphaproteobacteria</taxon>
        <taxon>Caulobacterales</taxon>
        <taxon>Caulobacteraceae</taxon>
        <taxon>Brevundimonas</taxon>
    </lineage>
</organism>
<accession>A0ABX7BW28</accession>
<evidence type="ECO:0000256" key="2">
    <source>
        <dbReference type="ARBA" id="ARBA00023015"/>
    </source>
</evidence>
<evidence type="ECO:0000313" key="7">
    <source>
        <dbReference type="EMBL" id="QQQ19710.1"/>
    </source>
</evidence>
<name>A0ABX7BW28_9CAUL</name>
<sequence length="96" mass="10939">MTKPAHKERIKADLRIKFGTLRAFEERQGLPADSTRDVLRGRKSLRVETAIAGALGRPISKLFPHRKADHPRGIESTKRDDTPQKRDAHRLTTRGF</sequence>
<feature type="compositionally biased region" description="Basic and acidic residues" evidence="5">
    <location>
        <begin position="70"/>
        <end position="90"/>
    </location>
</feature>
<dbReference type="RefSeq" id="WP_201104070.1">
    <property type="nucleotide sequence ID" value="NZ_CP067977.1"/>
</dbReference>
<dbReference type="SUPFAM" id="SSF47413">
    <property type="entry name" value="lambda repressor-like DNA-binding domains"/>
    <property type="match status" value="1"/>
</dbReference>
<feature type="region of interest" description="Disordered" evidence="5">
    <location>
        <begin position="61"/>
        <end position="96"/>
    </location>
</feature>
<dbReference type="Gene3D" id="1.10.260.40">
    <property type="entry name" value="lambda repressor-like DNA-binding domains"/>
    <property type="match status" value="1"/>
</dbReference>
<evidence type="ECO:0000313" key="8">
    <source>
        <dbReference type="Proteomes" id="UP000595448"/>
    </source>
</evidence>
<protein>
    <submittedName>
        <fullName evidence="7">Helix-turn-helix domain-containing protein</fullName>
    </submittedName>
</protein>